<dbReference type="PANTHER" id="PTHR37166:SF1">
    <property type="entry name" value="PROTEIN FLAG"/>
    <property type="match status" value="1"/>
</dbReference>
<keyword evidence="3" id="KW-1185">Reference proteome</keyword>
<evidence type="ECO:0000313" key="3">
    <source>
        <dbReference type="Proteomes" id="UP000581688"/>
    </source>
</evidence>
<dbReference type="InterPro" id="IPR035924">
    <property type="entry name" value="FlaG-like_sf"/>
</dbReference>
<keyword evidence="2" id="KW-0969">Cilium</keyword>
<dbReference type="SUPFAM" id="SSF160214">
    <property type="entry name" value="FlaG-like"/>
    <property type="match status" value="1"/>
</dbReference>
<dbReference type="Proteomes" id="UP000581688">
    <property type="component" value="Unassembled WGS sequence"/>
</dbReference>
<dbReference type="EMBL" id="JACHGH010000005">
    <property type="protein sequence ID" value="MBB6453620.1"/>
    <property type="molecule type" value="Genomic_DNA"/>
</dbReference>
<gene>
    <name evidence="2" type="ORF">HNQ94_002069</name>
</gene>
<sequence>MEIGKISPGSQLLQRNVNIESVAPRERANAEGNQGGTQRNEQGVLSKEKAKQMTKSLNHVLDSTKTSLHFEFHEKLEEYYVSIINPDTKEIIKEIPPRKLLDIYAAMAEFMGFIVDKKI</sequence>
<protein>
    <submittedName>
        <fullName evidence="2">Flagellar protein FlaG</fullName>
    </submittedName>
</protein>
<dbReference type="Pfam" id="PF03646">
    <property type="entry name" value="FlaG"/>
    <property type="match status" value="1"/>
</dbReference>
<accession>A0A841Q5F7</accession>
<proteinExistence type="predicted"/>
<dbReference type="InterPro" id="IPR005186">
    <property type="entry name" value="FlaG"/>
</dbReference>
<dbReference type="Gene3D" id="3.30.160.170">
    <property type="entry name" value="FlaG-like"/>
    <property type="match status" value="1"/>
</dbReference>
<dbReference type="PANTHER" id="PTHR37166">
    <property type="entry name" value="PROTEIN FLAG"/>
    <property type="match status" value="1"/>
</dbReference>
<evidence type="ECO:0000313" key="2">
    <source>
        <dbReference type="EMBL" id="MBB6453620.1"/>
    </source>
</evidence>
<organism evidence="2 3">
    <name type="scientific">Salirhabdus euzebyi</name>
    <dbReference type="NCBI Taxonomy" id="394506"/>
    <lineage>
        <taxon>Bacteria</taxon>
        <taxon>Bacillati</taxon>
        <taxon>Bacillota</taxon>
        <taxon>Bacilli</taxon>
        <taxon>Bacillales</taxon>
        <taxon>Bacillaceae</taxon>
        <taxon>Salirhabdus</taxon>
    </lineage>
</organism>
<comment type="caution">
    <text evidence="2">The sequence shown here is derived from an EMBL/GenBank/DDBJ whole genome shotgun (WGS) entry which is preliminary data.</text>
</comment>
<keyword evidence="2" id="KW-0966">Cell projection</keyword>
<dbReference type="RefSeq" id="WP_174496034.1">
    <property type="nucleotide sequence ID" value="NZ_CADDWK010000006.1"/>
</dbReference>
<dbReference type="AlphaFoldDB" id="A0A841Q5F7"/>
<dbReference type="NCBIfam" id="NF005834">
    <property type="entry name" value="PRK07738.1"/>
    <property type="match status" value="1"/>
</dbReference>
<feature type="region of interest" description="Disordered" evidence="1">
    <location>
        <begin position="26"/>
        <end position="47"/>
    </location>
</feature>
<name>A0A841Q5F7_9BACI</name>
<reference evidence="2 3" key="1">
    <citation type="submission" date="2020-08" db="EMBL/GenBank/DDBJ databases">
        <title>Genomic Encyclopedia of Type Strains, Phase IV (KMG-IV): sequencing the most valuable type-strain genomes for metagenomic binning, comparative biology and taxonomic classification.</title>
        <authorList>
            <person name="Goeker M."/>
        </authorList>
    </citation>
    <scope>NUCLEOTIDE SEQUENCE [LARGE SCALE GENOMIC DNA]</scope>
    <source>
        <strain evidence="2 3">DSM 19612</strain>
    </source>
</reference>
<evidence type="ECO:0000256" key="1">
    <source>
        <dbReference type="SAM" id="MobiDB-lite"/>
    </source>
</evidence>
<keyword evidence="2" id="KW-0282">Flagellum</keyword>